<accession>A0A427YPY1</accession>
<keyword evidence="2" id="KW-1185">Reference proteome</keyword>
<proteinExistence type="predicted"/>
<sequence length="184" mass="20121">MYSYSYSCGIMSTLATIPIITDPAALSACLPQAHDLAASLAIPGDDDVLTNDWSVHITQLDLLATLWSIEDKKARRDRLVELHEQIEATSEQGESPAPALALRSSIDRSLPFISSSMRGVVEKPSTVEQSAFQLRVLGGLVLCRTAELANHVISRANDTERPPWMELRGQYSRAASGGDIETRR</sequence>
<dbReference type="Proteomes" id="UP000279259">
    <property type="component" value="Unassembled WGS sequence"/>
</dbReference>
<reference evidence="1 2" key="1">
    <citation type="submission" date="2018-11" db="EMBL/GenBank/DDBJ databases">
        <title>Genome sequence of Saitozyma podzolica DSM 27192.</title>
        <authorList>
            <person name="Aliyu H."/>
            <person name="Gorte O."/>
            <person name="Ochsenreither K."/>
        </authorList>
    </citation>
    <scope>NUCLEOTIDE SEQUENCE [LARGE SCALE GENOMIC DNA]</scope>
    <source>
        <strain evidence="1 2">DSM 27192</strain>
    </source>
</reference>
<dbReference type="AlphaFoldDB" id="A0A427YPY1"/>
<evidence type="ECO:0000313" key="1">
    <source>
        <dbReference type="EMBL" id="RSH93135.1"/>
    </source>
</evidence>
<name>A0A427YPY1_9TREE</name>
<comment type="caution">
    <text evidence="1">The sequence shown here is derived from an EMBL/GenBank/DDBJ whole genome shotgun (WGS) entry which is preliminary data.</text>
</comment>
<dbReference type="EMBL" id="RSCD01000004">
    <property type="protein sequence ID" value="RSH93135.1"/>
    <property type="molecule type" value="Genomic_DNA"/>
</dbReference>
<gene>
    <name evidence="1" type="ORF">EHS25_007488</name>
</gene>
<organism evidence="1 2">
    <name type="scientific">Saitozyma podzolica</name>
    <dbReference type="NCBI Taxonomy" id="1890683"/>
    <lineage>
        <taxon>Eukaryota</taxon>
        <taxon>Fungi</taxon>
        <taxon>Dikarya</taxon>
        <taxon>Basidiomycota</taxon>
        <taxon>Agaricomycotina</taxon>
        <taxon>Tremellomycetes</taxon>
        <taxon>Tremellales</taxon>
        <taxon>Trimorphomycetaceae</taxon>
        <taxon>Saitozyma</taxon>
    </lineage>
</organism>
<protein>
    <submittedName>
        <fullName evidence="1">Uncharacterized protein</fullName>
    </submittedName>
</protein>
<evidence type="ECO:0000313" key="2">
    <source>
        <dbReference type="Proteomes" id="UP000279259"/>
    </source>
</evidence>